<organism evidence="2 3">
    <name type="scientific">Mesobacillus jeotgali</name>
    <dbReference type="NCBI Taxonomy" id="129985"/>
    <lineage>
        <taxon>Bacteria</taxon>
        <taxon>Bacillati</taxon>
        <taxon>Bacillota</taxon>
        <taxon>Bacilli</taxon>
        <taxon>Bacillales</taxon>
        <taxon>Bacillaceae</taxon>
        <taxon>Mesobacillus</taxon>
    </lineage>
</organism>
<dbReference type="EMBL" id="CP134494">
    <property type="protein sequence ID" value="WNF24990.1"/>
    <property type="molecule type" value="Genomic_DNA"/>
</dbReference>
<dbReference type="Pfam" id="PF00583">
    <property type="entry name" value="Acetyltransf_1"/>
    <property type="match status" value="1"/>
</dbReference>
<reference evidence="2 3" key="1">
    <citation type="submission" date="2023-09" db="EMBL/GenBank/DDBJ databases">
        <title>Microbial mechanism of fulvic acid promoting antimony reduction mineralization in rice fields.</title>
        <authorList>
            <person name="Chen G."/>
            <person name="Lan J."/>
        </authorList>
    </citation>
    <scope>NUCLEOTIDE SEQUENCE [LARGE SCALE GENOMIC DNA]</scope>
    <source>
        <strain evidence="2 3">PS1</strain>
    </source>
</reference>
<accession>A0ABY9VMW7</accession>
<dbReference type="RefSeq" id="WP_311076086.1">
    <property type="nucleotide sequence ID" value="NZ_CP134494.1"/>
</dbReference>
<name>A0ABY9VMW7_9BACI</name>
<gene>
    <name evidence="2" type="ORF">RH061_11100</name>
</gene>
<evidence type="ECO:0000313" key="3">
    <source>
        <dbReference type="Proteomes" id="UP001303324"/>
    </source>
</evidence>
<dbReference type="PROSITE" id="PS51186">
    <property type="entry name" value="GNAT"/>
    <property type="match status" value="1"/>
</dbReference>
<sequence length="155" mass="18179">MMKFVKSNPAQIPVEMEIMNSHPDYNLLSEGKRILDEKDLMEEHEEGKELEKERYLIEAEGKLIGIIDFIMRNPRDGKPWLGLLIIHKDWTRKSIAEKALAMYENMMVDRGISEVRLGCFAANQPGLSFWAKQGFQQLKQIQFRDKPLWVMEKKL</sequence>
<protein>
    <submittedName>
        <fullName evidence="2">GNAT family N-acetyltransferase</fullName>
    </submittedName>
</protein>
<dbReference type="SUPFAM" id="SSF55729">
    <property type="entry name" value="Acyl-CoA N-acyltransferases (Nat)"/>
    <property type="match status" value="1"/>
</dbReference>
<evidence type="ECO:0000313" key="2">
    <source>
        <dbReference type="EMBL" id="WNF24990.1"/>
    </source>
</evidence>
<dbReference type="Gene3D" id="3.40.630.30">
    <property type="match status" value="1"/>
</dbReference>
<dbReference type="Proteomes" id="UP001303324">
    <property type="component" value="Chromosome"/>
</dbReference>
<dbReference type="InterPro" id="IPR000182">
    <property type="entry name" value="GNAT_dom"/>
</dbReference>
<dbReference type="InterPro" id="IPR016181">
    <property type="entry name" value="Acyl_CoA_acyltransferase"/>
</dbReference>
<keyword evidence="3" id="KW-1185">Reference proteome</keyword>
<proteinExistence type="predicted"/>
<feature type="domain" description="N-acetyltransferase" evidence="1">
    <location>
        <begin position="14"/>
        <end position="155"/>
    </location>
</feature>
<evidence type="ECO:0000259" key="1">
    <source>
        <dbReference type="PROSITE" id="PS51186"/>
    </source>
</evidence>